<evidence type="ECO:0000256" key="10">
    <source>
        <dbReference type="ARBA" id="ARBA00023136"/>
    </source>
</evidence>
<keyword evidence="8 12" id="KW-0653">Protein transport</keyword>
<keyword evidence="16" id="KW-1185">Reference proteome</keyword>
<evidence type="ECO:0000256" key="6">
    <source>
        <dbReference type="ARBA" id="ARBA00022519"/>
    </source>
</evidence>
<dbReference type="PANTHER" id="PTHR30625:SF14">
    <property type="entry name" value="BIOPOLYMER TRANSPORT PROTEIN EXBB"/>
    <property type="match status" value="1"/>
</dbReference>
<protein>
    <recommendedName>
        <fullName evidence="3">Biopolymer transport protein ExbB</fullName>
    </recommendedName>
</protein>
<evidence type="ECO:0000313" key="16">
    <source>
        <dbReference type="Proteomes" id="UP000663444"/>
    </source>
</evidence>
<feature type="domain" description="MotA/TolQ/ExbB proton channel" evidence="14">
    <location>
        <begin position="105"/>
        <end position="213"/>
    </location>
</feature>
<evidence type="ECO:0000256" key="4">
    <source>
        <dbReference type="ARBA" id="ARBA00022448"/>
    </source>
</evidence>
<evidence type="ECO:0000256" key="7">
    <source>
        <dbReference type="ARBA" id="ARBA00022692"/>
    </source>
</evidence>
<keyword evidence="4 12" id="KW-0813">Transport</keyword>
<sequence length="269" mass="28506">MENPLGFAHFLAHTDAVARVVLVLMLIASIGTWYLIVTKGIQGLRMKRRSNAFLAAFWEAPNLEAVAARIRENGTTEPFSHLVHHGFTAIEQQNRHAGGNGRTALVNAGAPEELLTRALKRAIDEDKAHLEFGQTFLATVASAAPFVGLFGTVWGIYHALIAIGMSGQGTLDKVAGPVGEALIMTGIGLAVAIPAAVAYNHFARANRNTLSQLNSFAYDVFAFLATGVKTSPMLTDARATSEKVIAMARAQGVSAGDARVPGHPGIAVR</sequence>
<evidence type="ECO:0000259" key="14">
    <source>
        <dbReference type="Pfam" id="PF01618"/>
    </source>
</evidence>
<dbReference type="KEGG" id="ares:IWH25_15630"/>
<dbReference type="EMBL" id="CP064781">
    <property type="protein sequence ID" value="QRJ63164.1"/>
    <property type="molecule type" value="Genomic_DNA"/>
</dbReference>
<keyword evidence="7 13" id="KW-0812">Transmembrane</keyword>
<comment type="function">
    <text evidence="11">Involved in the TonB-dependent energy-dependent transport of various receptor-bound substrates. Protects ExbD from proteolytic degradation and functionally stabilizes TonB.</text>
</comment>
<reference evidence="15" key="1">
    <citation type="submission" date="2020-11" db="EMBL/GenBank/DDBJ databases">
        <title>Azospira restricta DSM 18626 genome sequence.</title>
        <authorList>
            <person name="Moe W.M."/>
        </authorList>
    </citation>
    <scope>NUCLEOTIDE SEQUENCE</scope>
    <source>
        <strain evidence="15">DSM 18626</strain>
    </source>
</reference>
<comment type="subunit">
    <text evidence="2">The accessory proteins ExbB and ExbD seem to form a complex with TonB.</text>
</comment>
<dbReference type="RefSeq" id="WP_203386692.1">
    <property type="nucleotide sequence ID" value="NZ_CP064781.1"/>
</dbReference>
<evidence type="ECO:0000256" key="1">
    <source>
        <dbReference type="ARBA" id="ARBA00004429"/>
    </source>
</evidence>
<comment type="similarity">
    <text evidence="12">Belongs to the exbB/tolQ family.</text>
</comment>
<dbReference type="GO" id="GO:0017038">
    <property type="term" value="P:protein import"/>
    <property type="evidence" value="ECO:0007669"/>
    <property type="project" value="TreeGrafter"/>
</dbReference>
<gene>
    <name evidence="15" type="ORF">IWH25_15630</name>
</gene>
<keyword evidence="6" id="KW-0997">Cell inner membrane</keyword>
<evidence type="ECO:0000256" key="11">
    <source>
        <dbReference type="ARBA" id="ARBA00024816"/>
    </source>
</evidence>
<organism evidence="15 16">
    <name type="scientific">Azospira restricta</name>
    <dbReference type="NCBI Taxonomy" id="404405"/>
    <lineage>
        <taxon>Bacteria</taxon>
        <taxon>Pseudomonadati</taxon>
        <taxon>Pseudomonadota</taxon>
        <taxon>Betaproteobacteria</taxon>
        <taxon>Rhodocyclales</taxon>
        <taxon>Rhodocyclaceae</taxon>
        <taxon>Azospira</taxon>
    </lineage>
</organism>
<feature type="transmembrane region" description="Helical" evidence="13">
    <location>
        <begin position="136"/>
        <end position="161"/>
    </location>
</feature>
<keyword evidence="5" id="KW-1003">Cell membrane</keyword>
<dbReference type="InterPro" id="IPR002898">
    <property type="entry name" value="MotA_ExbB_proton_chnl"/>
</dbReference>
<evidence type="ECO:0000256" key="3">
    <source>
        <dbReference type="ARBA" id="ARBA00022093"/>
    </source>
</evidence>
<dbReference type="InterPro" id="IPR050790">
    <property type="entry name" value="ExbB/TolQ_transport"/>
</dbReference>
<dbReference type="GO" id="GO:0005886">
    <property type="term" value="C:plasma membrane"/>
    <property type="evidence" value="ECO:0007669"/>
    <property type="project" value="UniProtKB-SubCell"/>
</dbReference>
<accession>A0A974PX91</accession>
<name>A0A974PX91_9RHOO</name>
<evidence type="ECO:0000256" key="12">
    <source>
        <dbReference type="RuleBase" id="RU004057"/>
    </source>
</evidence>
<feature type="transmembrane region" description="Helical" evidence="13">
    <location>
        <begin position="16"/>
        <end position="37"/>
    </location>
</feature>
<evidence type="ECO:0000256" key="13">
    <source>
        <dbReference type="SAM" id="Phobius"/>
    </source>
</evidence>
<keyword evidence="9 13" id="KW-1133">Transmembrane helix</keyword>
<evidence type="ECO:0000256" key="9">
    <source>
        <dbReference type="ARBA" id="ARBA00022989"/>
    </source>
</evidence>
<evidence type="ECO:0000256" key="5">
    <source>
        <dbReference type="ARBA" id="ARBA00022475"/>
    </source>
</evidence>
<evidence type="ECO:0000256" key="8">
    <source>
        <dbReference type="ARBA" id="ARBA00022927"/>
    </source>
</evidence>
<proteinExistence type="inferred from homology"/>
<dbReference type="Pfam" id="PF01618">
    <property type="entry name" value="MotA_ExbB"/>
    <property type="match status" value="1"/>
</dbReference>
<dbReference type="AlphaFoldDB" id="A0A974PX91"/>
<dbReference type="Proteomes" id="UP000663444">
    <property type="component" value="Chromosome"/>
</dbReference>
<feature type="transmembrane region" description="Helical" evidence="13">
    <location>
        <begin position="181"/>
        <end position="202"/>
    </location>
</feature>
<keyword evidence="10 13" id="KW-0472">Membrane</keyword>
<dbReference type="PANTHER" id="PTHR30625">
    <property type="entry name" value="PROTEIN TOLQ"/>
    <property type="match status" value="1"/>
</dbReference>
<evidence type="ECO:0000313" key="15">
    <source>
        <dbReference type="EMBL" id="QRJ63164.1"/>
    </source>
</evidence>
<comment type="subcellular location">
    <subcellularLocation>
        <location evidence="1">Cell inner membrane</location>
        <topology evidence="1">Multi-pass membrane protein</topology>
    </subcellularLocation>
    <subcellularLocation>
        <location evidence="12">Membrane</location>
        <topology evidence="12">Multi-pass membrane protein</topology>
    </subcellularLocation>
</comment>
<evidence type="ECO:0000256" key="2">
    <source>
        <dbReference type="ARBA" id="ARBA00011471"/>
    </source>
</evidence>